<dbReference type="PANTHER" id="PTHR24271:SF48">
    <property type="entry name" value="KALLIKREIN-14"/>
    <property type="match status" value="1"/>
</dbReference>
<dbReference type="OrthoDB" id="10012881at2759"/>
<keyword evidence="10" id="KW-1185">Reference proteome</keyword>
<dbReference type="PROSITE" id="PS50240">
    <property type="entry name" value="TRYPSIN_DOM"/>
    <property type="match status" value="1"/>
</dbReference>
<dbReference type="InterPro" id="IPR043504">
    <property type="entry name" value="Peptidase_S1_PA_chymotrypsin"/>
</dbReference>
<dbReference type="InterPro" id="IPR009003">
    <property type="entry name" value="Peptidase_S1_PA"/>
</dbReference>
<dbReference type="GO" id="GO:0004252">
    <property type="term" value="F:serine-type endopeptidase activity"/>
    <property type="evidence" value="ECO:0007669"/>
    <property type="project" value="InterPro"/>
</dbReference>
<reference evidence="9" key="3">
    <citation type="submission" date="2025-09" db="UniProtKB">
        <authorList>
            <consortium name="Ensembl"/>
        </authorList>
    </citation>
    <scope>IDENTIFICATION</scope>
</reference>
<dbReference type="KEGG" id="shr:100934700"/>
<feature type="domain" description="Peptidase S1" evidence="8">
    <location>
        <begin position="27"/>
        <end position="249"/>
    </location>
</feature>
<gene>
    <name evidence="9" type="primary">KLK14</name>
</gene>
<comment type="similarity">
    <text evidence="1">Belongs to the peptidase S1 family. Snake venom subfamily.</text>
</comment>
<feature type="signal peptide" evidence="7">
    <location>
        <begin position="1"/>
        <end position="19"/>
    </location>
</feature>
<evidence type="ECO:0000256" key="3">
    <source>
        <dbReference type="ARBA" id="ARBA00022801"/>
    </source>
</evidence>
<protein>
    <submittedName>
        <fullName evidence="9">Kallikrein related peptidase 14</fullName>
    </submittedName>
</protein>
<dbReference type="FunCoup" id="A0A7N4PX73">
    <property type="interactions" value="70"/>
</dbReference>
<evidence type="ECO:0000256" key="2">
    <source>
        <dbReference type="ARBA" id="ARBA00022670"/>
    </source>
</evidence>
<keyword evidence="7" id="KW-0732">Signal</keyword>
<dbReference type="Ensembl" id="ENSSHAT00000030162.1">
    <property type="protein sequence ID" value="ENSSHAP00000043754.1"/>
    <property type="gene ID" value="ENSSHAG00000025169.1"/>
</dbReference>
<dbReference type="Pfam" id="PF00089">
    <property type="entry name" value="Trypsin"/>
    <property type="match status" value="1"/>
</dbReference>
<sequence length="252" mass="28008">MVPLLALLLLLWDADPARASVINEEKIIGGQACIPFSQPWQAALFASRRFHCGGVLLSDQWVLTAAHCTHWNLQVVLGKHNLRRLELSKQIVRVKQQIPHPNYNHRTKSNDLMLLYLQRPVKLTSQVQPIQLAKDCARPGTSCVVSGWGSVSSPFVKYPAILQCLTIKIYSDKECIAAYPDIKIPGMICAGNYQNEADSCQGDSGGPLVCNGVLEGLVSWGIEHCGLARYPGVYTSLCHYRTWILNEMKKNP</sequence>
<evidence type="ECO:0000256" key="4">
    <source>
        <dbReference type="ARBA" id="ARBA00022825"/>
    </source>
</evidence>
<dbReference type="PRINTS" id="PR00722">
    <property type="entry name" value="CHYMOTRYPSIN"/>
</dbReference>
<dbReference type="InterPro" id="IPR001314">
    <property type="entry name" value="Peptidase_S1A"/>
</dbReference>
<feature type="chain" id="PRO_5029645880" evidence="7">
    <location>
        <begin position="20"/>
        <end position="252"/>
    </location>
</feature>
<organism evidence="9 10">
    <name type="scientific">Sarcophilus harrisii</name>
    <name type="common">Tasmanian devil</name>
    <name type="synonym">Sarcophilus laniarius</name>
    <dbReference type="NCBI Taxonomy" id="9305"/>
    <lineage>
        <taxon>Eukaryota</taxon>
        <taxon>Metazoa</taxon>
        <taxon>Chordata</taxon>
        <taxon>Craniata</taxon>
        <taxon>Vertebrata</taxon>
        <taxon>Euteleostomi</taxon>
        <taxon>Mammalia</taxon>
        <taxon>Metatheria</taxon>
        <taxon>Dasyuromorphia</taxon>
        <taxon>Dasyuridae</taxon>
        <taxon>Sarcophilus</taxon>
    </lineage>
</organism>
<dbReference type="GeneID" id="100934700"/>
<evidence type="ECO:0000313" key="9">
    <source>
        <dbReference type="Ensembl" id="ENSSHAP00000043754.1"/>
    </source>
</evidence>
<dbReference type="SUPFAM" id="SSF50494">
    <property type="entry name" value="Trypsin-like serine proteases"/>
    <property type="match status" value="1"/>
</dbReference>
<evidence type="ECO:0000256" key="6">
    <source>
        <dbReference type="RuleBase" id="RU363034"/>
    </source>
</evidence>
<dbReference type="CDD" id="cd00190">
    <property type="entry name" value="Tryp_SPc"/>
    <property type="match status" value="1"/>
</dbReference>
<dbReference type="PROSITE" id="PS00135">
    <property type="entry name" value="TRYPSIN_SER"/>
    <property type="match status" value="1"/>
</dbReference>
<dbReference type="Proteomes" id="UP000007648">
    <property type="component" value="Unassembled WGS sequence"/>
</dbReference>
<dbReference type="AlphaFoldDB" id="A0A7N4PX73"/>
<evidence type="ECO:0000259" key="8">
    <source>
        <dbReference type="PROSITE" id="PS50240"/>
    </source>
</evidence>
<dbReference type="GO" id="GO:0006508">
    <property type="term" value="P:proteolysis"/>
    <property type="evidence" value="ECO:0007669"/>
    <property type="project" value="UniProtKB-KW"/>
</dbReference>
<dbReference type="Gene3D" id="2.40.10.10">
    <property type="entry name" value="Trypsin-like serine proteases"/>
    <property type="match status" value="2"/>
</dbReference>
<name>A0A7N4PX73_SARHA</name>
<evidence type="ECO:0000256" key="1">
    <source>
        <dbReference type="ARBA" id="ARBA00009228"/>
    </source>
</evidence>
<dbReference type="InterPro" id="IPR018114">
    <property type="entry name" value="TRYPSIN_HIS"/>
</dbReference>
<dbReference type="PROSITE" id="PS00134">
    <property type="entry name" value="TRYPSIN_HIS"/>
    <property type="match status" value="1"/>
</dbReference>
<evidence type="ECO:0000313" key="10">
    <source>
        <dbReference type="Proteomes" id="UP000007648"/>
    </source>
</evidence>
<keyword evidence="4 6" id="KW-0720">Serine protease</keyword>
<dbReference type="FunFam" id="2.40.10.10:FF:000010">
    <property type="entry name" value="Kallikrein related peptidase 11"/>
    <property type="match status" value="1"/>
</dbReference>
<evidence type="ECO:0000256" key="7">
    <source>
        <dbReference type="SAM" id="SignalP"/>
    </source>
</evidence>
<dbReference type="SMART" id="SM00020">
    <property type="entry name" value="Tryp_SPc"/>
    <property type="match status" value="1"/>
</dbReference>
<keyword evidence="2 6" id="KW-0645">Protease</keyword>
<dbReference type="InterPro" id="IPR033116">
    <property type="entry name" value="TRYPSIN_SER"/>
</dbReference>
<proteinExistence type="inferred from homology"/>
<keyword evidence="3 6" id="KW-0378">Hydrolase</keyword>
<dbReference type="InterPro" id="IPR001254">
    <property type="entry name" value="Trypsin_dom"/>
</dbReference>
<accession>A0A7N4PX73</accession>
<dbReference type="FunFam" id="2.40.10.10:FF:000021">
    <property type="entry name" value="Kallikrein 1"/>
    <property type="match status" value="1"/>
</dbReference>
<dbReference type="GO" id="GO:0030141">
    <property type="term" value="C:secretory granule"/>
    <property type="evidence" value="ECO:0007669"/>
    <property type="project" value="TreeGrafter"/>
</dbReference>
<reference evidence="9 10" key="1">
    <citation type="journal article" date="2011" name="Proc. Natl. Acad. Sci. U.S.A.">
        <title>Genetic diversity and population structure of the endangered marsupial Sarcophilus harrisii (Tasmanian devil).</title>
        <authorList>
            <person name="Miller W."/>
            <person name="Hayes V.M."/>
            <person name="Ratan A."/>
            <person name="Petersen D.C."/>
            <person name="Wittekindt N.E."/>
            <person name="Miller J."/>
            <person name="Walenz B."/>
            <person name="Knight J."/>
            <person name="Qi J."/>
            <person name="Zhao F."/>
            <person name="Wang Q."/>
            <person name="Bedoya-Reina O.C."/>
            <person name="Katiyar N."/>
            <person name="Tomsho L.P."/>
            <person name="Kasson L.M."/>
            <person name="Hardie R.A."/>
            <person name="Woodbridge P."/>
            <person name="Tindall E.A."/>
            <person name="Bertelsen M.F."/>
            <person name="Dixon D."/>
            <person name="Pyecroft S."/>
            <person name="Helgen K.M."/>
            <person name="Lesk A.M."/>
            <person name="Pringle T.H."/>
            <person name="Patterson N."/>
            <person name="Zhang Y."/>
            <person name="Kreiss A."/>
            <person name="Woods G.M."/>
            <person name="Jones M.E."/>
            <person name="Schuster S.C."/>
        </authorList>
    </citation>
    <scope>NUCLEOTIDE SEQUENCE [LARGE SCALE GENOMIC DNA]</scope>
</reference>
<dbReference type="CTD" id="43847"/>
<dbReference type="PANTHER" id="PTHR24271">
    <property type="entry name" value="KALLIKREIN-RELATED"/>
    <property type="match status" value="1"/>
</dbReference>
<evidence type="ECO:0000256" key="5">
    <source>
        <dbReference type="ARBA" id="ARBA00023157"/>
    </source>
</evidence>
<reference evidence="9" key="2">
    <citation type="submission" date="2025-08" db="UniProtKB">
        <authorList>
            <consortium name="Ensembl"/>
        </authorList>
    </citation>
    <scope>IDENTIFICATION</scope>
</reference>
<dbReference type="InParanoid" id="A0A7N4PX73"/>
<keyword evidence="5" id="KW-1015">Disulfide bond</keyword>
<dbReference type="RefSeq" id="XP_012402562.1">
    <property type="nucleotide sequence ID" value="XM_012547108.2"/>
</dbReference>
<dbReference type="GeneTree" id="ENSGT01020000230389"/>